<keyword evidence="4" id="KW-0418">Kinase</keyword>
<evidence type="ECO:0000259" key="7">
    <source>
        <dbReference type="Pfam" id="PF16575"/>
    </source>
</evidence>
<keyword evidence="5" id="KW-0067">ATP-binding</keyword>
<evidence type="ECO:0000256" key="3">
    <source>
        <dbReference type="ARBA" id="ARBA00022741"/>
    </source>
</evidence>
<feature type="region of interest" description="Disordered" evidence="6">
    <location>
        <begin position="358"/>
        <end position="394"/>
    </location>
</feature>
<feature type="region of interest" description="Disordered" evidence="6">
    <location>
        <begin position="750"/>
        <end position="770"/>
    </location>
</feature>
<evidence type="ECO:0000256" key="6">
    <source>
        <dbReference type="SAM" id="MobiDB-lite"/>
    </source>
</evidence>
<sequence length="903" mass="99171">MVRLVWSIEVLTTTFLAGNCVCFLLSIIPSVAAFAETLRVRRVLPSVSPQDAYARCLRGWKRDNLGLVGVPPPILLRDGHPDTGVGMLLLRIPPFGLKEGIVGCQRDECSTTMNYQVLNPGWFTWPVAEHEGWIRFASDGEQGCILEWTVQWTPLPLPLSFWNGFLKALTTVIVEAAASYVARGGSGAYQSVAIRKKDAWDNKKSFGLNRSVRVPTMMFSCATGGAFGAAFPLAEVDSSCTRRAGRACTGTLPGFCLVWADPSPPGVRRLMGRTGGLENSGSITLGAIEKIDPISMGKGVCPAAPDHGCTGHLVQGPSNEFGARFRHASHDFAIAMICAPSVGSFHSSSSEILRSLEQDKMRESSRKRPLRAEDGLQSSSSASDLDQQQQHHQDDVDTLGDATIAWYGSNEATVVLGATPLCLLGRGRIRLISGTVSLHGFCLTDEFRDFESPIYASWLTIVAEEHGKKGGEVAKVAVESTRRVAGVLVPTFEIKLATEPHSRPTVIPRRWTESLDSILQEQLCRQLENEKASQRKRPTAFTRLLEKESSSEKLAAKEMEQSAPGFKVVVVGAKNVGKSTCLRYAINRHLSMCSEVAVLDGDLGQPELSPPGMVTLTRLRQPIFSQPHLHLVTNEDNASAAAPRHEMAYWFGASTSQGDPEKYVSSLTKLVRYYHEKLLPQKPTLPLLINLDGWVKGLGMQILEAILLQIQPTHVIQILGDLNSKVFELSLPDEIHLHICHAYHVIPPEEQQRKTKMSTPTSDSESKETCALVDRQHDTGRVTSLSDIASLPTIPSSIPASALRTLRFVSYFLDDVSIWDRIRFGQKELIVDINCVIAKRFASQKPYIVPFEAIAVDFSSDEFRRDIWTPERILDSLNGSIVGLCCRTGKSDDEFDCCVGLGI</sequence>
<dbReference type="InterPro" id="IPR045116">
    <property type="entry name" value="Clp1/Grc3"/>
</dbReference>
<dbReference type="eggNOG" id="KOG2750">
    <property type="taxonomic scope" value="Eukaryota"/>
</dbReference>
<dbReference type="Pfam" id="PF16575">
    <property type="entry name" value="CLP1_P"/>
    <property type="match status" value="1"/>
</dbReference>
<evidence type="ECO:0000256" key="4">
    <source>
        <dbReference type="ARBA" id="ARBA00022777"/>
    </source>
</evidence>
<dbReference type="Gene3D" id="3.40.50.300">
    <property type="entry name" value="P-loop containing nucleotide triphosphate hydrolases"/>
    <property type="match status" value="1"/>
</dbReference>
<dbReference type="Proteomes" id="UP000000759">
    <property type="component" value="Chromosome 19"/>
</dbReference>
<evidence type="ECO:0000256" key="2">
    <source>
        <dbReference type="ARBA" id="ARBA00022679"/>
    </source>
</evidence>
<evidence type="ECO:0000256" key="5">
    <source>
        <dbReference type="ARBA" id="ARBA00022840"/>
    </source>
</evidence>
<reference evidence="9" key="2">
    <citation type="submission" date="2008-08" db="EMBL/GenBank/DDBJ databases">
        <authorList>
            <consortium name="Diatom Consortium"/>
            <person name="Grigoriev I."/>
            <person name="Grimwood J."/>
            <person name="Kuo A."/>
            <person name="Otillar R.P."/>
            <person name="Salamov A."/>
            <person name="Detter J.C."/>
            <person name="Lindquist E."/>
            <person name="Shapiro H."/>
            <person name="Lucas S."/>
            <person name="Glavina del Rio T."/>
            <person name="Pitluck S."/>
            <person name="Rokhsar D."/>
            <person name="Bowler C."/>
        </authorList>
    </citation>
    <scope>GENOME REANNOTATION</scope>
    <source>
        <strain evidence="9">CCAP 1055/1</strain>
    </source>
</reference>
<dbReference type="EMBL" id="CM000621">
    <property type="protein sequence ID" value="EEC45193.1"/>
    <property type="molecule type" value="Genomic_DNA"/>
</dbReference>
<keyword evidence="2" id="KW-0808">Transferase</keyword>
<dbReference type="PANTHER" id="PTHR12755">
    <property type="entry name" value="CLEAVAGE/POLYADENYLATION FACTOR IA SUBUNIT CLP1P"/>
    <property type="match status" value="1"/>
</dbReference>
<evidence type="ECO:0000313" key="9">
    <source>
        <dbReference type="Proteomes" id="UP000000759"/>
    </source>
</evidence>
<dbReference type="KEGG" id="pti:PHATRDRAFT_48855"/>
<reference evidence="8 9" key="1">
    <citation type="journal article" date="2008" name="Nature">
        <title>The Phaeodactylum genome reveals the evolutionary history of diatom genomes.</title>
        <authorList>
            <person name="Bowler C."/>
            <person name="Allen A.E."/>
            <person name="Badger J.H."/>
            <person name="Grimwood J."/>
            <person name="Jabbari K."/>
            <person name="Kuo A."/>
            <person name="Maheswari U."/>
            <person name="Martens C."/>
            <person name="Maumus F."/>
            <person name="Otillar R.P."/>
            <person name="Rayko E."/>
            <person name="Salamov A."/>
            <person name="Vandepoele K."/>
            <person name="Beszteri B."/>
            <person name="Gruber A."/>
            <person name="Heijde M."/>
            <person name="Katinka M."/>
            <person name="Mock T."/>
            <person name="Valentin K."/>
            <person name="Verret F."/>
            <person name="Berges J.A."/>
            <person name="Brownlee C."/>
            <person name="Cadoret J.P."/>
            <person name="Chiovitti A."/>
            <person name="Choi C.J."/>
            <person name="Coesel S."/>
            <person name="De Martino A."/>
            <person name="Detter J.C."/>
            <person name="Durkin C."/>
            <person name="Falciatore A."/>
            <person name="Fournet J."/>
            <person name="Haruta M."/>
            <person name="Huysman M.J."/>
            <person name="Jenkins B.D."/>
            <person name="Jiroutova K."/>
            <person name="Jorgensen R.E."/>
            <person name="Joubert Y."/>
            <person name="Kaplan A."/>
            <person name="Kroger N."/>
            <person name="Kroth P.G."/>
            <person name="La Roche J."/>
            <person name="Lindquist E."/>
            <person name="Lommer M."/>
            <person name="Martin-Jezequel V."/>
            <person name="Lopez P.J."/>
            <person name="Lucas S."/>
            <person name="Mangogna M."/>
            <person name="McGinnis K."/>
            <person name="Medlin L.K."/>
            <person name="Montsant A."/>
            <person name="Oudot-Le Secq M.P."/>
            <person name="Napoli C."/>
            <person name="Obornik M."/>
            <person name="Parker M.S."/>
            <person name="Petit J.L."/>
            <person name="Porcel B.M."/>
            <person name="Poulsen N."/>
            <person name="Robison M."/>
            <person name="Rychlewski L."/>
            <person name="Rynearson T.A."/>
            <person name="Schmutz J."/>
            <person name="Shapiro H."/>
            <person name="Siaut M."/>
            <person name="Stanley M."/>
            <person name="Sussman M.R."/>
            <person name="Taylor A.R."/>
            <person name="Vardi A."/>
            <person name="von Dassow P."/>
            <person name="Vyverman W."/>
            <person name="Willis A."/>
            <person name="Wyrwicz L.S."/>
            <person name="Rokhsar D.S."/>
            <person name="Weissenbach J."/>
            <person name="Armbrust E.V."/>
            <person name="Green B.R."/>
            <person name="Van de Peer Y."/>
            <person name="Grigoriev I.V."/>
        </authorList>
    </citation>
    <scope>NUCLEOTIDE SEQUENCE [LARGE SCALE GENOMIC DNA]</scope>
    <source>
        <strain evidence="8 9">CCAP 1055/1</strain>
    </source>
</reference>
<keyword evidence="9" id="KW-1185">Reference proteome</keyword>
<dbReference type="GO" id="GO:0000448">
    <property type="term" value="P:cleavage in ITS2 between 5.8S rRNA and LSU-rRNA of tricistronic rRNA transcript (SSU-rRNA, 5.8S rRNA, LSU-rRNA)"/>
    <property type="evidence" value="ECO:0007669"/>
    <property type="project" value="TreeGrafter"/>
</dbReference>
<comment type="similarity">
    <text evidence="1">Belongs to the Clp1 family. NOL9/GRC3 subfamily.</text>
</comment>
<dbReference type="PaxDb" id="2850-Phatr48855"/>
<gene>
    <name evidence="8" type="ORF">PHATRDRAFT_48855</name>
</gene>
<dbReference type="OrthoDB" id="2405412at2759"/>
<feature type="compositionally biased region" description="Low complexity" evidence="6">
    <location>
        <begin position="375"/>
        <end position="388"/>
    </location>
</feature>
<feature type="domain" description="Clp1 P-loop" evidence="7">
    <location>
        <begin position="572"/>
        <end position="732"/>
    </location>
</feature>
<dbReference type="GeneID" id="7194941"/>
<evidence type="ECO:0000256" key="1">
    <source>
        <dbReference type="ARBA" id="ARBA00011003"/>
    </source>
</evidence>
<dbReference type="GO" id="GO:0051731">
    <property type="term" value="F:polynucleotide 5'-hydroxyl-kinase activity"/>
    <property type="evidence" value="ECO:0007669"/>
    <property type="project" value="InterPro"/>
</dbReference>
<dbReference type="InParanoid" id="B7G8L5"/>
<dbReference type="STRING" id="556484.B7G8L5"/>
<keyword evidence="3" id="KW-0547">Nucleotide-binding</keyword>
<dbReference type="SUPFAM" id="SSF55961">
    <property type="entry name" value="Bet v1-like"/>
    <property type="match status" value="1"/>
</dbReference>
<protein>
    <recommendedName>
        <fullName evidence="7">Clp1 P-loop domain-containing protein</fullName>
    </recommendedName>
</protein>
<feature type="compositionally biased region" description="Basic and acidic residues" evidence="6">
    <location>
        <begin position="358"/>
        <end position="374"/>
    </location>
</feature>
<dbReference type="HOGENOM" id="CLU_382038_0_0_1"/>
<accession>B7G8L5</accession>
<dbReference type="AlphaFoldDB" id="B7G8L5"/>
<dbReference type="PANTHER" id="PTHR12755:SF3">
    <property type="entry name" value="POLYNUCLEOTIDE 5'-HYDROXYL-KINASE NOL9"/>
    <property type="match status" value="1"/>
</dbReference>
<dbReference type="InterPro" id="IPR032319">
    <property type="entry name" value="CLP1_P"/>
</dbReference>
<dbReference type="GO" id="GO:0005634">
    <property type="term" value="C:nucleus"/>
    <property type="evidence" value="ECO:0007669"/>
    <property type="project" value="TreeGrafter"/>
</dbReference>
<dbReference type="GO" id="GO:0005524">
    <property type="term" value="F:ATP binding"/>
    <property type="evidence" value="ECO:0007669"/>
    <property type="project" value="UniProtKB-KW"/>
</dbReference>
<organism evidence="8 9">
    <name type="scientific">Phaeodactylum tricornutum (strain CCAP 1055/1)</name>
    <dbReference type="NCBI Taxonomy" id="556484"/>
    <lineage>
        <taxon>Eukaryota</taxon>
        <taxon>Sar</taxon>
        <taxon>Stramenopiles</taxon>
        <taxon>Ochrophyta</taxon>
        <taxon>Bacillariophyta</taxon>
        <taxon>Bacillariophyceae</taxon>
        <taxon>Bacillariophycidae</taxon>
        <taxon>Naviculales</taxon>
        <taxon>Phaeodactylaceae</taxon>
        <taxon>Phaeodactylum</taxon>
    </lineage>
</organism>
<dbReference type="RefSeq" id="XP_002183493.1">
    <property type="nucleotide sequence ID" value="XM_002183457.1"/>
</dbReference>
<dbReference type="InterPro" id="IPR027417">
    <property type="entry name" value="P-loop_NTPase"/>
</dbReference>
<feature type="non-terminal residue" evidence="8">
    <location>
        <position position="903"/>
    </location>
</feature>
<evidence type="ECO:0000313" key="8">
    <source>
        <dbReference type="EMBL" id="EEC45193.1"/>
    </source>
</evidence>
<name>B7G8L5_PHATC</name>
<proteinExistence type="inferred from homology"/>